<protein>
    <submittedName>
        <fullName evidence="1">Putative ovule protein</fullName>
    </submittedName>
</protein>
<name>A0A0V0HQG7_SOLCH</name>
<dbReference type="AlphaFoldDB" id="A0A0V0HQG7"/>
<organism evidence="1">
    <name type="scientific">Solanum chacoense</name>
    <name type="common">Chaco potato</name>
    <dbReference type="NCBI Taxonomy" id="4108"/>
    <lineage>
        <taxon>Eukaryota</taxon>
        <taxon>Viridiplantae</taxon>
        <taxon>Streptophyta</taxon>
        <taxon>Embryophyta</taxon>
        <taxon>Tracheophyta</taxon>
        <taxon>Spermatophyta</taxon>
        <taxon>Magnoliopsida</taxon>
        <taxon>eudicotyledons</taxon>
        <taxon>Gunneridae</taxon>
        <taxon>Pentapetalae</taxon>
        <taxon>asterids</taxon>
        <taxon>lamiids</taxon>
        <taxon>Solanales</taxon>
        <taxon>Solanaceae</taxon>
        <taxon>Solanoideae</taxon>
        <taxon>Solaneae</taxon>
        <taxon>Solanum</taxon>
    </lineage>
</organism>
<proteinExistence type="predicted"/>
<accession>A0A0V0HQG7</accession>
<sequence length="64" mass="7375">MFLKSKKWLKLKLPNDHSSILILLLFGFLPPKLTKKNLKTNCCQIEDKILNSIALFQTKIMGLC</sequence>
<reference evidence="1" key="1">
    <citation type="submission" date="2015-12" db="EMBL/GenBank/DDBJ databases">
        <title>Gene expression during late stages of embryo sac development: a critical building block for successful pollen-pistil interactions.</title>
        <authorList>
            <person name="Liu Y."/>
            <person name="Joly V."/>
            <person name="Sabar M."/>
            <person name="Matton D.P."/>
        </authorList>
    </citation>
    <scope>NUCLEOTIDE SEQUENCE</scope>
</reference>
<dbReference type="EMBL" id="GEDG01017376">
    <property type="protein sequence ID" value="JAP21723.1"/>
    <property type="molecule type" value="Transcribed_RNA"/>
</dbReference>
<evidence type="ECO:0000313" key="1">
    <source>
        <dbReference type="EMBL" id="JAP21723.1"/>
    </source>
</evidence>